<proteinExistence type="predicted"/>
<keyword evidence="2" id="KW-1185">Reference proteome</keyword>
<accession>A0AAN8FY54</accession>
<comment type="caution">
    <text evidence="1">The sequence shown here is derived from an EMBL/GenBank/DDBJ whole genome shotgun (WGS) entry which is preliminary data.</text>
</comment>
<protein>
    <submittedName>
        <fullName evidence="1">Uncharacterized protein</fullName>
    </submittedName>
</protein>
<dbReference type="AlphaFoldDB" id="A0AAN8FY54"/>
<sequence length="132" mass="14905">MGCVTSTKVGQDTIERNEVEKIPAPELFLAFRSDLRKRRTIPSKLTTQEDYVRHRDMFSQPSTTGTSSIPKLVDVTLVYKVPSSSIVLDPFDIVTRDHNVVQRQFSVFDSNSDMKNIIHGLSHQHGCATTKK</sequence>
<organism evidence="1 2">
    <name type="scientific">Patella caerulea</name>
    <name type="common">Rayed Mediterranean limpet</name>
    <dbReference type="NCBI Taxonomy" id="87958"/>
    <lineage>
        <taxon>Eukaryota</taxon>
        <taxon>Metazoa</taxon>
        <taxon>Spiralia</taxon>
        <taxon>Lophotrochozoa</taxon>
        <taxon>Mollusca</taxon>
        <taxon>Gastropoda</taxon>
        <taxon>Patellogastropoda</taxon>
        <taxon>Patelloidea</taxon>
        <taxon>Patellidae</taxon>
        <taxon>Patella</taxon>
    </lineage>
</organism>
<gene>
    <name evidence="1" type="ORF">SNE40_023242</name>
</gene>
<evidence type="ECO:0000313" key="1">
    <source>
        <dbReference type="EMBL" id="KAK6166587.1"/>
    </source>
</evidence>
<name>A0AAN8FY54_PATCE</name>
<dbReference type="Proteomes" id="UP001347796">
    <property type="component" value="Unassembled WGS sequence"/>
</dbReference>
<evidence type="ECO:0000313" key="2">
    <source>
        <dbReference type="Proteomes" id="UP001347796"/>
    </source>
</evidence>
<dbReference type="EMBL" id="JAZGQO010000021">
    <property type="protein sequence ID" value="KAK6166587.1"/>
    <property type="molecule type" value="Genomic_DNA"/>
</dbReference>
<reference evidence="1 2" key="1">
    <citation type="submission" date="2024-01" db="EMBL/GenBank/DDBJ databases">
        <title>The genome of the rayed Mediterranean limpet Patella caerulea (Linnaeus, 1758).</title>
        <authorList>
            <person name="Anh-Thu Weber A."/>
            <person name="Halstead-Nussloch G."/>
        </authorList>
    </citation>
    <scope>NUCLEOTIDE SEQUENCE [LARGE SCALE GENOMIC DNA]</scope>
    <source>
        <strain evidence="1">AATW-2023a</strain>
        <tissue evidence="1">Whole specimen</tissue>
    </source>
</reference>